<comment type="caution">
    <text evidence="2">The sequence shown here is derived from an EMBL/GenBank/DDBJ whole genome shotgun (WGS) entry which is preliminary data.</text>
</comment>
<dbReference type="GO" id="GO:0005524">
    <property type="term" value="F:ATP binding"/>
    <property type="evidence" value="ECO:0007669"/>
    <property type="project" value="InterPro"/>
</dbReference>
<dbReference type="EMBL" id="CAMKVN010009713">
    <property type="protein sequence ID" value="CAI2193520.1"/>
    <property type="molecule type" value="Genomic_DNA"/>
</dbReference>
<dbReference type="AlphaFoldDB" id="A0A9W4X869"/>
<name>A0A9W4X869_9GLOM</name>
<dbReference type="OrthoDB" id="14612at2759"/>
<dbReference type="Pfam" id="PF08326">
    <property type="entry name" value="ACC_central"/>
    <property type="match status" value="2"/>
</dbReference>
<accession>A0A9W4X869</accession>
<evidence type="ECO:0000259" key="1">
    <source>
        <dbReference type="Pfam" id="PF08326"/>
    </source>
</evidence>
<dbReference type="GO" id="GO:0003989">
    <property type="term" value="F:acetyl-CoA carboxylase activity"/>
    <property type="evidence" value="ECO:0007669"/>
    <property type="project" value="InterPro"/>
</dbReference>
<reference evidence="2" key="1">
    <citation type="submission" date="2022-08" db="EMBL/GenBank/DDBJ databases">
        <authorList>
            <person name="Kallberg Y."/>
            <person name="Tangrot J."/>
            <person name="Rosling A."/>
        </authorList>
    </citation>
    <scope>NUCLEOTIDE SEQUENCE</scope>
    <source>
        <strain evidence="2">Wild A</strain>
    </source>
</reference>
<feature type="domain" description="Acetyl-CoA carboxylase central" evidence="1">
    <location>
        <begin position="45"/>
        <end position="96"/>
    </location>
</feature>
<gene>
    <name evidence="2" type="ORF">FWILDA_LOCUS16117</name>
</gene>
<proteinExistence type="predicted"/>
<dbReference type="GO" id="GO:0006633">
    <property type="term" value="P:fatty acid biosynthetic process"/>
    <property type="evidence" value="ECO:0007669"/>
    <property type="project" value="InterPro"/>
</dbReference>
<dbReference type="Proteomes" id="UP001153678">
    <property type="component" value="Unassembled WGS sequence"/>
</dbReference>
<evidence type="ECO:0000313" key="2">
    <source>
        <dbReference type="EMBL" id="CAI2193520.1"/>
    </source>
</evidence>
<evidence type="ECO:0000313" key="3">
    <source>
        <dbReference type="Proteomes" id="UP001153678"/>
    </source>
</evidence>
<feature type="non-terminal residue" evidence="2">
    <location>
        <position position="1"/>
    </location>
</feature>
<keyword evidence="3" id="KW-1185">Reference proteome</keyword>
<organism evidence="2 3">
    <name type="scientific">Funneliformis geosporum</name>
    <dbReference type="NCBI Taxonomy" id="1117311"/>
    <lineage>
        <taxon>Eukaryota</taxon>
        <taxon>Fungi</taxon>
        <taxon>Fungi incertae sedis</taxon>
        <taxon>Mucoromycota</taxon>
        <taxon>Glomeromycotina</taxon>
        <taxon>Glomeromycetes</taxon>
        <taxon>Glomerales</taxon>
        <taxon>Glomeraceae</taxon>
        <taxon>Funneliformis</taxon>
    </lineage>
</organism>
<sequence>MYMTLIATDNAIVQFIKQQNSTFESGDIIGVLTLDDPSQFVTRCLLNSHYGDDGYDYRTPSYDSLKALIDTRVAVFVVLPNFFYHHDSWVGLAALEALNTTQINSATTYSPTGSGMRRSSSISDLSYLVPKTKNEPFCVGAMISCTLNEEIERNIPRILKLFPKIQTVKGWKSQDPLDRNNINNVLNIALRLEDDAIEDEALKKQHKPLIQRHSYELREHGIRRITI</sequence>
<dbReference type="InterPro" id="IPR013537">
    <property type="entry name" value="AcCoA_COase_cen"/>
</dbReference>
<protein>
    <submittedName>
        <fullName evidence="2">14334_t:CDS:1</fullName>
    </submittedName>
</protein>
<feature type="domain" description="Acetyl-CoA carboxylase central" evidence="1">
    <location>
        <begin position="108"/>
        <end position="227"/>
    </location>
</feature>